<proteinExistence type="predicted"/>
<sequence>MDKPLSKSAQRVQDALAALGLACRVIELTESTRSAEDAARAVGCDVGQIVKSLVFRGETSGKPLFVLASGRNRVAEARLAELAGEPIGKADARFVREKTGFAIGGVAPLGHAEVLETYIDEDLMEYPELWAAAGTPSALFCLTPAELRLMTTGRVAMIKEVA</sequence>
<dbReference type="SUPFAM" id="SSF55826">
    <property type="entry name" value="YbaK/ProRS associated domain"/>
    <property type="match status" value="1"/>
</dbReference>
<dbReference type="CDD" id="cd04333">
    <property type="entry name" value="ProX_deacylase"/>
    <property type="match status" value="1"/>
</dbReference>
<dbReference type="InterPro" id="IPR036754">
    <property type="entry name" value="YbaK/aa-tRNA-synt-asso_dom_sf"/>
</dbReference>
<dbReference type="PANTHER" id="PTHR30411">
    <property type="entry name" value="CYTOPLASMIC PROTEIN"/>
    <property type="match status" value="1"/>
</dbReference>
<gene>
    <name evidence="2" type="ORF">KI810_02920</name>
</gene>
<comment type="caution">
    <text evidence="2">The sequence shown here is derived from an EMBL/GenBank/DDBJ whole genome shotgun (WGS) entry which is preliminary data.</text>
</comment>
<feature type="domain" description="YbaK/aminoacyl-tRNA synthetase-associated" evidence="1">
    <location>
        <begin position="29"/>
        <end position="148"/>
    </location>
</feature>
<organism evidence="2 3">
    <name type="scientific">Geomobilimonas luticola</name>
    <dbReference type="NCBI Taxonomy" id="1114878"/>
    <lineage>
        <taxon>Bacteria</taxon>
        <taxon>Pseudomonadati</taxon>
        <taxon>Thermodesulfobacteriota</taxon>
        <taxon>Desulfuromonadia</taxon>
        <taxon>Geobacterales</taxon>
        <taxon>Geobacteraceae</taxon>
        <taxon>Geomobilimonas</taxon>
    </lineage>
</organism>
<dbReference type="Gene3D" id="3.90.960.10">
    <property type="entry name" value="YbaK/aminoacyl-tRNA synthetase-associated domain"/>
    <property type="match status" value="1"/>
</dbReference>
<name>A0ABS5S9E0_9BACT</name>
<evidence type="ECO:0000313" key="3">
    <source>
        <dbReference type="Proteomes" id="UP000756860"/>
    </source>
</evidence>
<protein>
    <submittedName>
        <fullName evidence="2">YbaK/EbsC family protein</fullName>
    </submittedName>
</protein>
<dbReference type="Proteomes" id="UP000756860">
    <property type="component" value="Unassembled WGS sequence"/>
</dbReference>
<dbReference type="EMBL" id="JAHCVK010000001">
    <property type="protein sequence ID" value="MBT0651993.1"/>
    <property type="molecule type" value="Genomic_DNA"/>
</dbReference>
<evidence type="ECO:0000259" key="1">
    <source>
        <dbReference type="Pfam" id="PF04073"/>
    </source>
</evidence>
<keyword evidence="3" id="KW-1185">Reference proteome</keyword>
<dbReference type="Pfam" id="PF04073">
    <property type="entry name" value="tRNA_edit"/>
    <property type="match status" value="1"/>
</dbReference>
<accession>A0ABS5S9E0</accession>
<evidence type="ECO:0000313" key="2">
    <source>
        <dbReference type="EMBL" id="MBT0651993.1"/>
    </source>
</evidence>
<dbReference type="InterPro" id="IPR007214">
    <property type="entry name" value="YbaK/aa-tRNA-synth-assoc-dom"/>
</dbReference>
<dbReference type="PANTHER" id="PTHR30411:SF1">
    <property type="entry name" value="CYTOPLASMIC PROTEIN"/>
    <property type="match status" value="1"/>
</dbReference>
<reference evidence="2 3" key="1">
    <citation type="submission" date="2021-05" db="EMBL/GenBank/DDBJ databases">
        <title>The draft genome of Geobacter luticola JCM 17780.</title>
        <authorList>
            <person name="Xu Z."/>
            <person name="Masuda Y."/>
            <person name="Itoh H."/>
            <person name="Senoo K."/>
        </authorList>
    </citation>
    <scope>NUCLEOTIDE SEQUENCE [LARGE SCALE GENOMIC DNA]</scope>
    <source>
        <strain evidence="2 3">JCM 17780</strain>
    </source>
</reference>